<evidence type="ECO:0000256" key="3">
    <source>
        <dbReference type="ARBA" id="ARBA00023125"/>
    </source>
</evidence>
<dbReference type="Gene3D" id="2.60.40.820">
    <property type="entry name" value="Transcription factor, T-box"/>
    <property type="match status" value="1"/>
</dbReference>
<keyword evidence="5 6" id="KW-0539">Nucleus</keyword>
<dbReference type="AlphaFoldDB" id="A0A6I8TTK8"/>
<feature type="compositionally biased region" description="Low complexity" evidence="7">
    <location>
        <begin position="112"/>
        <end position="132"/>
    </location>
</feature>
<feature type="compositionally biased region" description="Polar residues" evidence="7">
    <location>
        <begin position="170"/>
        <end position="180"/>
    </location>
</feature>
<keyword evidence="3 6" id="KW-0238">DNA-binding</keyword>
<feature type="compositionally biased region" description="Basic residues" evidence="7">
    <location>
        <begin position="527"/>
        <end position="537"/>
    </location>
</feature>
<dbReference type="InParanoid" id="A0A6I8TTK8"/>
<comment type="subcellular location">
    <subcellularLocation>
        <location evidence="1 6">Nucleus</location>
    </subcellularLocation>
</comment>
<dbReference type="SUPFAM" id="SSF49417">
    <property type="entry name" value="p53-like transcription factors"/>
    <property type="match status" value="1"/>
</dbReference>
<feature type="region of interest" description="Disordered" evidence="7">
    <location>
        <begin position="102"/>
        <end position="199"/>
    </location>
</feature>
<evidence type="ECO:0000256" key="7">
    <source>
        <dbReference type="SAM" id="MobiDB-lite"/>
    </source>
</evidence>
<keyword evidence="2" id="KW-0805">Transcription regulation</keyword>
<dbReference type="InterPro" id="IPR018186">
    <property type="entry name" value="TF_T-box_CS"/>
</dbReference>
<keyword evidence="4" id="KW-0804">Transcription</keyword>
<accession>A0A6I8TTK8</accession>
<feature type="compositionally biased region" description="Low complexity" evidence="7">
    <location>
        <begin position="437"/>
        <end position="470"/>
    </location>
</feature>
<evidence type="ECO:0000256" key="1">
    <source>
        <dbReference type="ARBA" id="ARBA00004123"/>
    </source>
</evidence>
<feature type="region of interest" description="Disordered" evidence="7">
    <location>
        <begin position="401"/>
        <end position="476"/>
    </location>
</feature>
<feature type="domain" description="T-box" evidence="8">
    <location>
        <begin position="212"/>
        <end position="405"/>
    </location>
</feature>
<keyword evidence="10" id="KW-1185">Reference proteome</keyword>
<feature type="region of interest" description="Disordered" evidence="7">
    <location>
        <begin position="523"/>
        <end position="544"/>
    </location>
</feature>
<dbReference type="CDD" id="cd20187">
    <property type="entry name" value="T-box_TBX1_10-like"/>
    <property type="match status" value="1"/>
</dbReference>
<dbReference type="FunCoup" id="A0A6I8TTK8">
    <property type="interactions" value="10"/>
</dbReference>
<dbReference type="PANTHER" id="PTHR11267">
    <property type="entry name" value="T-BOX PROTEIN-RELATED"/>
    <property type="match status" value="1"/>
</dbReference>
<evidence type="ECO:0000256" key="6">
    <source>
        <dbReference type="PROSITE-ProRule" id="PRU00201"/>
    </source>
</evidence>
<dbReference type="FunFam" id="2.60.40.820:FF:000007">
    <property type="entry name" value="T-box transcription factor"/>
    <property type="match status" value="1"/>
</dbReference>
<feature type="compositionally biased region" description="Basic and acidic residues" evidence="7">
    <location>
        <begin position="421"/>
        <end position="436"/>
    </location>
</feature>
<dbReference type="Pfam" id="PF00907">
    <property type="entry name" value="T-box"/>
    <property type="match status" value="1"/>
</dbReference>
<dbReference type="GO" id="GO:0045893">
    <property type="term" value="P:positive regulation of DNA-templated transcription"/>
    <property type="evidence" value="ECO:0007669"/>
    <property type="project" value="InterPro"/>
</dbReference>
<evidence type="ECO:0000256" key="5">
    <source>
        <dbReference type="ARBA" id="ARBA00023242"/>
    </source>
</evidence>
<evidence type="ECO:0000256" key="2">
    <source>
        <dbReference type="ARBA" id="ARBA00023015"/>
    </source>
</evidence>
<dbReference type="Proteomes" id="UP000008820">
    <property type="component" value="Chromosome 3"/>
</dbReference>
<protein>
    <recommendedName>
        <fullName evidence="8">T-box domain-containing protein</fullName>
    </recommendedName>
</protein>
<sequence>MHHLDFGGVRHVDGIGGASSVHGGPNMGIVSPYDTLHSVASGSATEMVVDFHHHYVPSEYWNVTPYKNGSTPMKEMEACLQNANKAQYNPLEQVEQLSINCDSDSLHSGSHLTSSTSTNNNNNNNNNTLNSNKNFISDADNRPSSKTNTSISSSGEGGGGGSAASASDGRTSPNCSNTITSKSLSSGGKKSNSIDGTDKPYHPSLAAVMVMLEGKHLWDKFHEQGTEMIVTKAGRRMFPTFQVKVVGLELTAEYLMIMDFVPLDDKRYRYAFHTSSWVVAGKADPISPPRISVHQDSPATGATWMKQTISFDKLKLTNNQLDDNGHIILNSMHRYQPRLHVCHFSRSSAVNNNNHRGPIKTEKDMLTYRTFVFPETSFTAVTAYQNQRVTQLKIVSNPFAKGFRDNETNEDSQERISSMNDRMKSERGGNFKKDGETANSTSMTPTASAMTGPSLSPGSAGSSGGAPSANGAGGSSGLGVSSAFQTSLVGSASVAAGLSPYSISPHNNPAMLGQPYATETSGFGPIYHHHHHHHHGHSPLSTHHGSYVSSFDKYDKYKMAPPTPPHHSSHPTAAPSYTGHYQGFYGTPTGGHHQLMRQNNGCIDYVQR</sequence>
<dbReference type="GO" id="GO:0000978">
    <property type="term" value="F:RNA polymerase II cis-regulatory region sequence-specific DNA binding"/>
    <property type="evidence" value="ECO:0007669"/>
    <property type="project" value="InterPro"/>
</dbReference>
<evidence type="ECO:0000313" key="10">
    <source>
        <dbReference type="Proteomes" id="UP000008820"/>
    </source>
</evidence>
<dbReference type="PRINTS" id="PR00937">
    <property type="entry name" value="TBOX"/>
</dbReference>
<dbReference type="GO" id="GO:0000981">
    <property type="term" value="F:DNA-binding transcription factor activity, RNA polymerase II-specific"/>
    <property type="evidence" value="ECO:0007669"/>
    <property type="project" value="TreeGrafter"/>
</dbReference>
<dbReference type="SMART" id="SM00425">
    <property type="entry name" value="TBOX"/>
    <property type="match status" value="1"/>
</dbReference>
<dbReference type="InterPro" id="IPR008967">
    <property type="entry name" value="p53-like_TF_DNA-bd_sf"/>
</dbReference>
<organism evidence="9 10">
    <name type="scientific">Aedes aegypti</name>
    <name type="common">Yellowfever mosquito</name>
    <name type="synonym">Culex aegypti</name>
    <dbReference type="NCBI Taxonomy" id="7159"/>
    <lineage>
        <taxon>Eukaryota</taxon>
        <taxon>Metazoa</taxon>
        <taxon>Ecdysozoa</taxon>
        <taxon>Arthropoda</taxon>
        <taxon>Hexapoda</taxon>
        <taxon>Insecta</taxon>
        <taxon>Pterygota</taxon>
        <taxon>Neoptera</taxon>
        <taxon>Endopterygota</taxon>
        <taxon>Diptera</taxon>
        <taxon>Nematocera</taxon>
        <taxon>Culicoidea</taxon>
        <taxon>Culicidae</taxon>
        <taxon>Culicinae</taxon>
        <taxon>Aedini</taxon>
        <taxon>Aedes</taxon>
        <taxon>Stegomyia</taxon>
    </lineage>
</organism>
<name>A0A6I8TTK8_AEDAE</name>
<dbReference type="InterPro" id="IPR001699">
    <property type="entry name" value="TF_T-box"/>
</dbReference>
<gene>
    <name evidence="9" type="primary">5571092</name>
</gene>
<reference evidence="9 10" key="1">
    <citation type="submission" date="2017-06" db="EMBL/GenBank/DDBJ databases">
        <title>Aedes aegypti genome working group (AGWG) sequencing and assembly.</title>
        <authorList>
            <consortium name="Aedes aegypti Genome Working Group (AGWG)"/>
            <person name="Matthews B.J."/>
        </authorList>
    </citation>
    <scope>NUCLEOTIDE SEQUENCE [LARGE SCALE GENOMIC DNA]</scope>
    <source>
        <strain evidence="9 10">LVP_AGWG</strain>
    </source>
</reference>
<dbReference type="GO" id="GO:0005634">
    <property type="term" value="C:nucleus"/>
    <property type="evidence" value="ECO:0007669"/>
    <property type="project" value="UniProtKB-SubCell"/>
</dbReference>
<evidence type="ECO:0000256" key="4">
    <source>
        <dbReference type="ARBA" id="ARBA00023163"/>
    </source>
</evidence>
<feature type="compositionally biased region" description="Polar residues" evidence="7">
    <location>
        <begin position="102"/>
        <end position="111"/>
    </location>
</feature>
<dbReference type="InterPro" id="IPR046360">
    <property type="entry name" value="T-box_DNA-bd"/>
</dbReference>
<dbReference type="PROSITE" id="PS50252">
    <property type="entry name" value="TBOX_3"/>
    <property type="match status" value="1"/>
</dbReference>
<comment type="caution">
    <text evidence="6">Lacks conserved residue(s) required for the propagation of feature annotation.</text>
</comment>
<dbReference type="EnsemblMetazoa" id="AAEL018165-RC">
    <property type="protein sequence ID" value="AAEL018165-PC"/>
    <property type="gene ID" value="AAEL018165"/>
</dbReference>
<evidence type="ECO:0000259" key="8">
    <source>
        <dbReference type="PROSITE" id="PS50252"/>
    </source>
</evidence>
<reference evidence="9" key="2">
    <citation type="submission" date="2020-05" db="UniProtKB">
        <authorList>
            <consortium name="EnsemblMetazoa"/>
        </authorList>
    </citation>
    <scope>IDENTIFICATION</scope>
    <source>
        <strain evidence="9">LVP_AGWG</strain>
    </source>
</reference>
<evidence type="ECO:0000313" key="9">
    <source>
        <dbReference type="EnsemblMetazoa" id="AAEL018165-PC"/>
    </source>
</evidence>
<dbReference type="PROSITE" id="PS01283">
    <property type="entry name" value="TBOX_1"/>
    <property type="match status" value="1"/>
</dbReference>
<feature type="compositionally biased region" description="Low complexity" evidence="7">
    <location>
        <begin position="181"/>
        <end position="193"/>
    </location>
</feature>
<dbReference type="OrthoDB" id="7442607at2759"/>
<dbReference type="GO" id="GO:0001708">
    <property type="term" value="P:cell fate specification"/>
    <property type="evidence" value="ECO:0007669"/>
    <property type="project" value="TreeGrafter"/>
</dbReference>
<dbReference type="PANTHER" id="PTHR11267:SF195">
    <property type="entry name" value="OPTOMOTOR-BLIND-RELATED-GENE-1, ISOFORM A"/>
    <property type="match status" value="1"/>
</dbReference>
<feature type="compositionally biased region" description="Low complexity" evidence="7">
    <location>
        <begin position="144"/>
        <end position="154"/>
    </location>
</feature>
<dbReference type="GO" id="GO:0000785">
    <property type="term" value="C:chromatin"/>
    <property type="evidence" value="ECO:0007669"/>
    <property type="project" value="TreeGrafter"/>
</dbReference>
<proteinExistence type="predicted"/>
<dbReference type="InterPro" id="IPR036960">
    <property type="entry name" value="T-box_sf"/>
</dbReference>
<dbReference type="EnsemblMetazoa" id="AAEL018165-RB">
    <property type="protein sequence ID" value="AAEL018165-PB"/>
    <property type="gene ID" value="AAEL018165"/>
</dbReference>